<sequence>MAHKILVTIEFGDDGTYSCYSEQPIGEYALIDGDGATASEAKADFLKAVEECRQAYPEDARYTGLTFEYKYDLRSFFNYFSFLNVTEIAKRAGINPSLMRQYTSGVKTAGEATYKKLSACISQIRTELQAASF</sequence>
<name>A0A096AXL0_9BACT</name>
<keyword evidence="2" id="KW-1185">Reference proteome</keyword>
<accession>A0A096AXL0</accession>
<reference evidence="1 2" key="1">
    <citation type="submission" date="2014-07" db="EMBL/GenBank/DDBJ databases">
        <authorList>
            <person name="McCorrison J."/>
            <person name="Sanka R."/>
            <person name="Torralba M."/>
            <person name="Gillis M."/>
            <person name="Haft D.H."/>
            <person name="Methe B."/>
            <person name="Sutton G."/>
            <person name="Nelson K.E."/>
        </authorList>
    </citation>
    <scope>NUCLEOTIDE SEQUENCE [LARGE SCALE GENOMIC DNA]</scope>
    <source>
        <strain evidence="1 2">DNF00058</strain>
    </source>
</reference>
<dbReference type="EMBL" id="JRNU01000034">
    <property type="protein sequence ID" value="KGF51570.1"/>
    <property type="molecule type" value="Genomic_DNA"/>
</dbReference>
<dbReference type="Proteomes" id="UP000029614">
    <property type="component" value="Unassembled WGS sequence"/>
</dbReference>
<protein>
    <submittedName>
        <fullName evidence="1">Pilus assembly protein HicB</fullName>
    </submittedName>
</protein>
<evidence type="ECO:0000313" key="1">
    <source>
        <dbReference type="EMBL" id="KGF51570.1"/>
    </source>
</evidence>
<dbReference type="OrthoDB" id="965427at2"/>
<evidence type="ECO:0000313" key="2">
    <source>
        <dbReference type="Proteomes" id="UP000029614"/>
    </source>
</evidence>
<organism evidence="1 2">
    <name type="scientific">Prevotella amnii DNF00058</name>
    <dbReference type="NCBI Taxonomy" id="1401066"/>
    <lineage>
        <taxon>Bacteria</taxon>
        <taxon>Pseudomonadati</taxon>
        <taxon>Bacteroidota</taxon>
        <taxon>Bacteroidia</taxon>
        <taxon>Bacteroidales</taxon>
        <taxon>Prevotellaceae</taxon>
        <taxon>Prevotella</taxon>
    </lineage>
</organism>
<comment type="caution">
    <text evidence="1">The sequence shown here is derived from an EMBL/GenBank/DDBJ whole genome shotgun (WGS) entry which is preliminary data.</text>
</comment>
<dbReference type="AlphaFoldDB" id="A0A096AXL0"/>
<dbReference type="RefSeq" id="WP_019035382.1">
    <property type="nucleotide sequence ID" value="NZ_JRNU01000034.1"/>
</dbReference>
<gene>
    <name evidence="1" type="ORF">HMPREF9302_06920</name>
</gene>
<proteinExistence type="predicted"/>